<dbReference type="NCBIfam" id="TIGR03960">
    <property type="entry name" value="rSAM_fuse_unch"/>
    <property type="match status" value="1"/>
</dbReference>
<dbReference type="SMART" id="SM00729">
    <property type="entry name" value="Elp3"/>
    <property type="match status" value="1"/>
</dbReference>
<dbReference type="GO" id="GO:0051536">
    <property type="term" value="F:iron-sulfur cluster binding"/>
    <property type="evidence" value="ECO:0007669"/>
    <property type="project" value="InterPro"/>
</dbReference>
<dbReference type="CDD" id="cd01335">
    <property type="entry name" value="Radical_SAM"/>
    <property type="match status" value="1"/>
</dbReference>
<dbReference type="InterPro" id="IPR006638">
    <property type="entry name" value="Elp3/MiaA/NifB-like_rSAM"/>
</dbReference>
<protein>
    <submittedName>
        <fullName evidence="2">Radical SAM domain protein</fullName>
    </submittedName>
</protein>
<dbReference type="Gene3D" id="3.80.30.20">
    <property type="entry name" value="tm_1862 like domain"/>
    <property type="match status" value="1"/>
</dbReference>
<dbReference type="SFLD" id="SFLDS00029">
    <property type="entry name" value="Radical_SAM"/>
    <property type="match status" value="1"/>
</dbReference>
<dbReference type="AlphaFoldDB" id="D7CL97"/>
<dbReference type="PANTHER" id="PTHR42731">
    <property type="entry name" value="SLL1084 PROTEIN"/>
    <property type="match status" value="1"/>
</dbReference>
<name>D7CL97_SYNLT</name>
<dbReference type="PROSITE" id="PS51918">
    <property type="entry name" value="RADICAL_SAM"/>
    <property type="match status" value="1"/>
</dbReference>
<dbReference type="Pfam" id="PF19864">
    <property type="entry name" value="Radical_SAM_N2"/>
    <property type="match status" value="1"/>
</dbReference>
<dbReference type="GO" id="GO:0003824">
    <property type="term" value="F:catalytic activity"/>
    <property type="evidence" value="ECO:0007669"/>
    <property type="project" value="InterPro"/>
</dbReference>
<reference evidence="3" key="1">
    <citation type="journal article" date="2010" name="Stand. Genomic Sci.">
        <title>Complete genome sequence of Syntrophothermus lipocalidus type strain (TGB-C1T).</title>
        <authorList>
            <consortium name="US DOE Joint Genome Institute (JGI-PGF)"/>
            <person name="Djao O."/>
            <person name="Zhang X."/>
            <person name="Lucas S."/>
            <person name="Lapidus A."/>
            <person name="Glavina Del Rio T."/>
            <person name="Nolan M."/>
            <person name="Tice H."/>
            <person name="Cheng J."/>
            <person name="Han C."/>
            <person name="Tapia R."/>
            <person name="Goodwin L."/>
            <person name="Pitluck S."/>
            <person name="Liolios K."/>
            <person name="Ivanova N."/>
            <person name="Mavromatis K."/>
            <person name="Mikhailova N."/>
            <person name="Ovchinnikova G."/>
            <person name="Pati A."/>
            <person name="Brambilla E."/>
            <person name="Chen A."/>
            <person name="Palaniappan K."/>
            <person name="Land M."/>
            <person name="Hauser L."/>
            <person name="Chang Y."/>
            <person name="Jeffries C."/>
            <person name="Rohde M."/>
            <person name="Sikorski J."/>
            <person name="Spring S."/>
            <person name="Goker M."/>
            <person name="Detter J."/>
            <person name="Woyke T."/>
            <person name="Bristow J."/>
            <person name="Eisen J."/>
            <person name="Markowitz V."/>
            <person name="Hugenholtz P."/>
            <person name="Kyrpides N."/>
            <person name="Klenk H."/>
        </authorList>
    </citation>
    <scope>NUCLEOTIDE SEQUENCE [LARGE SCALE GENOMIC DNA]</scope>
    <source>
        <strain evidence="3">DSM 12680 / TGB-C1</strain>
    </source>
</reference>
<dbReference type="InterPro" id="IPR007197">
    <property type="entry name" value="rSAM"/>
</dbReference>
<sequence>MGSTAFLHLAYAQRKLCFIIRQGFEHVEIGGKLNLDNIEVRNKKQVGREELSRVLLSVNRPARYTGGEYNSIVKDWDKASVKIALAFPDVYEVGMSHLGGRILYGLVNSQPDYLLERVFAPWPDMEEVMRREGWVLYSLESFRPVREFDVVGFSLQYELSFTNVLNMLELAGIPLWSGSRREGDPLVIAGGPVCFNPEPVTPFFDAFLIGDGEEVLLEFLAVLNQNRDRPRKEVLSILATIEGVYVPGLYKVSYNDDGTLRETRPLQEGIPSRVKKRVVQNLDQAYYPLNPVVPFLDIVHDRAVLEVMRGCQRACRFCQAGMTYRPVREKSFSTLANQAQAVLENTGYEEISLASLSTADYSNVERLVEALIKRHGARGIGVSLPSLRADAFSVKLASEVQKVRKTTLTFAPEAGTERLRRVINKNVSEEDLMAAVEAAFTAGWNGVKLYFMIGLPTETYEDLDGILDLLSRVRGAGRAKGVKRLNITASISNFVPKPHTPFQWEPQLKPAELEARRRYLLNKVKGLKGVHLDFHDPETSYLEGIMARGDRRLASAIYRAYRLGCKFDGWKEFFRADLWSQAFAEDNIDPDFYTARRREYTEVFPWDIIDSGVDKEYLISEHERSRLGISTPDCRYDKCVGCGVCPTLGVELDLRGEEGFAPKS</sequence>
<evidence type="ECO:0000313" key="2">
    <source>
        <dbReference type="EMBL" id="ADI01482.1"/>
    </source>
</evidence>
<dbReference type="InterPro" id="IPR045784">
    <property type="entry name" value="Radical_SAM_N2"/>
</dbReference>
<gene>
    <name evidence="2" type="ordered locus">Slip_0702</name>
</gene>
<dbReference type="KEGG" id="slp:Slip_0702"/>
<proteinExistence type="predicted"/>
<dbReference type="eggNOG" id="COG1032">
    <property type="taxonomic scope" value="Bacteria"/>
</dbReference>
<organism evidence="2 3">
    <name type="scientific">Syntrophothermus lipocalidus (strain DSM 12680 / TGB-C1)</name>
    <dbReference type="NCBI Taxonomy" id="643648"/>
    <lineage>
        <taxon>Bacteria</taxon>
        <taxon>Bacillati</taxon>
        <taxon>Bacillota</taxon>
        <taxon>Clostridia</taxon>
        <taxon>Eubacteriales</taxon>
        <taxon>Syntrophomonadaceae</taxon>
        <taxon>Syntrophothermus</taxon>
    </lineage>
</organism>
<dbReference type="SUPFAM" id="SSF102114">
    <property type="entry name" value="Radical SAM enzymes"/>
    <property type="match status" value="1"/>
</dbReference>
<dbReference type="InterPro" id="IPR023404">
    <property type="entry name" value="rSAM_horseshoe"/>
</dbReference>
<reference evidence="2 3" key="2">
    <citation type="journal article" date="2010" name="Stand. Genomic Sci.">
        <title>Complete genome sequence of Syntrophothermus lipocalidus type strain (TGB-C1).</title>
        <authorList>
            <person name="Djao O.D."/>
            <person name="Zhang X."/>
            <person name="Lucas S."/>
            <person name="Lapidus A."/>
            <person name="Del Rio T.G."/>
            <person name="Nolan M."/>
            <person name="Tice H."/>
            <person name="Cheng J.F."/>
            <person name="Han C."/>
            <person name="Tapia R."/>
            <person name="Goodwin L."/>
            <person name="Pitluck S."/>
            <person name="Liolios K."/>
            <person name="Ivanova N."/>
            <person name="Mavromatis K."/>
            <person name="Mikhailova N."/>
            <person name="Ovchinnikova G."/>
            <person name="Pati A."/>
            <person name="Brambilla E."/>
            <person name="Chen A."/>
            <person name="Palaniappan K."/>
            <person name="Land M."/>
            <person name="Hauser L."/>
            <person name="Chang Y.J."/>
            <person name="Jeffries C.D."/>
            <person name="Rohde M."/>
            <person name="Sikorski J."/>
            <person name="Spring S."/>
            <person name="Goker M."/>
            <person name="Detter J.C."/>
            <person name="Woyke T."/>
            <person name="Bristow J."/>
            <person name="Eisen J.A."/>
            <person name="Markowitz V."/>
            <person name="Hugenholtz P."/>
            <person name="Kyrpides N.C."/>
            <person name="Klenk H.P."/>
        </authorList>
    </citation>
    <scope>NUCLEOTIDE SEQUENCE [LARGE SCALE GENOMIC DNA]</scope>
    <source>
        <strain evidence="3">DSM 12680 / TGB-C1</strain>
    </source>
</reference>
<evidence type="ECO:0000313" key="3">
    <source>
        <dbReference type="Proteomes" id="UP000000378"/>
    </source>
</evidence>
<dbReference type="Pfam" id="PF04055">
    <property type="entry name" value="Radical_SAM"/>
    <property type="match status" value="1"/>
</dbReference>
<accession>D7CL97</accession>
<dbReference type="PANTHER" id="PTHR42731:SF1">
    <property type="entry name" value="RADICAL SAM DOMAIN PROTEIN"/>
    <property type="match status" value="1"/>
</dbReference>
<dbReference type="EMBL" id="CP002048">
    <property type="protein sequence ID" value="ADI01482.1"/>
    <property type="molecule type" value="Genomic_DNA"/>
</dbReference>
<dbReference type="STRING" id="643648.Slip_0702"/>
<dbReference type="InterPro" id="IPR058240">
    <property type="entry name" value="rSAM_sf"/>
</dbReference>
<evidence type="ECO:0000259" key="1">
    <source>
        <dbReference type="PROSITE" id="PS51918"/>
    </source>
</evidence>
<dbReference type="InterPro" id="IPR023862">
    <property type="entry name" value="CHP03960_rSAM"/>
</dbReference>
<keyword evidence="3" id="KW-1185">Reference proteome</keyword>
<dbReference type="Proteomes" id="UP000000378">
    <property type="component" value="Chromosome"/>
</dbReference>
<feature type="domain" description="Radical SAM core" evidence="1">
    <location>
        <begin position="297"/>
        <end position="531"/>
    </location>
</feature>
<dbReference type="SFLD" id="SFLDG01082">
    <property type="entry name" value="B12-binding_domain_containing"/>
    <property type="match status" value="1"/>
</dbReference>
<dbReference type="HOGENOM" id="CLU_011543_3_2_9"/>